<evidence type="ECO:0008006" key="3">
    <source>
        <dbReference type="Google" id="ProtNLM"/>
    </source>
</evidence>
<evidence type="ECO:0000313" key="2">
    <source>
        <dbReference type="EMBL" id="BBH87865.1"/>
    </source>
</evidence>
<sequence length="200" mass="22180">MMQPTTQRRKAFILLLLCGLLCCLVLSACGDPVSPETTTLPKPTLVYTGKDFTVKYLQGWSQEENANRRLVAFHSTPDKDMYDARTDSTITIGSVDTTATAQQFIEKQLLDLKTQLKDFQQVPTATTVTIAGKEWQQRSYTATTQALNGSDVTLKAVMLVTKLPDQRVFLAACGSAQSAFEQYQKQVFLPMLDTLTIKNG</sequence>
<name>A0A455SNT7_9CHLR</name>
<evidence type="ECO:0000256" key="1">
    <source>
        <dbReference type="SAM" id="SignalP"/>
    </source>
</evidence>
<feature type="chain" id="PRO_5019733062" description="PsbP C-terminal domain-containing protein" evidence="1">
    <location>
        <begin position="29"/>
        <end position="200"/>
    </location>
</feature>
<accession>A0A455SNT7</accession>
<dbReference type="AlphaFoldDB" id="A0A455SNT7"/>
<proteinExistence type="predicted"/>
<dbReference type="EMBL" id="AP019376">
    <property type="protein sequence ID" value="BBH87865.1"/>
    <property type="molecule type" value="Genomic_DNA"/>
</dbReference>
<gene>
    <name evidence="2" type="ORF">KTC_26160</name>
</gene>
<reference evidence="2" key="1">
    <citation type="submission" date="2018-12" db="EMBL/GenBank/DDBJ databases">
        <title>Novel natural products biosynthetic potential of the class Ktedonobacteria.</title>
        <authorList>
            <person name="Zheng Y."/>
            <person name="Saitou A."/>
            <person name="Wang C.M."/>
            <person name="Toyoda A."/>
            <person name="Minakuchi Y."/>
            <person name="Sekiguchi Y."/>
            <person name="Ueda K."/>
            <person name="Takano H."/>
            <person name="Sakai Y."/>
            <person name="Yokota A."/>
            <person name="Yabe S."/>
        </authorList>
    </citation>
    <scope>NUCLEOTIDE SEQUENCE</scope>
    <source>
        <strain evidence="2">COM3</strain>
    </source>
</reference>
<organism evidence="2">
    <name type="scientific">Thermosporothrix sp. COM3</name>
    <dbReference type="NCBI Taxonomy" id="2490863"/>
    <lineage>
        <taxon>Bacteria</taxon>
        <taxon>Bacillati</taxon>
        <taxon>Chloroflexota</taxon>
        <taxon>Ktedonobacteria</taxon>
        <taxon>Ktedonobacterales</taxon>
        <taxon>Thermosporotrichaceae</taxon>
        <taxon>Thermosporothrix</taxon>
    </lineage>
</organism>
<keyword evidence="1" id="KW-0732">Signal</keyword>
<protein>
    <recommendedName>
        <fullName evidence="3">PsbP C-terminal domain-containing protein</fullName>
    </recommendedName>
</protein>
<feature type="signal peptide" evidence="1">
    <location>
        <begin position="1"/>
        <end position="28"/>
    </location>
</feature>
<dbReference type="Gene3D" id="3.40.1000.10">
    <property type="entry name" value="Mog1/PsbP, alpha/beta/alpha sandwich"/>
    <property type="match status" value="1"/>
</dbReference>